<dbReference type="InterPro" id="IPR013780">
    <property type="entry name" value="Glyco_hydro_b"/>
</dbReference>
<evidence type="ECO:0000259" key="1">
    <source>
        <dbReference type="Pfam" id="PF16874"/>
    </source>
</evidence>
<proteinExistence type="predicted"/>
<evidence type="ECO:0000313" key="2">
    <source>
        <dbReference type="EMBL" id="QQA01605.1"/>
    </source>
</evidence>
<dbReference type="AlphaFoldDB" id="A0A7T3REG1"/>
<accession>A0A7T3REG1</accession>
<reference evidence="2 3" key="1">
    <citation type="submission" date="2020-11" db="EMBL/GenBank/DDBJ databases">
        <title>Treponema Peruensis nv. sp., first commensal Treponema isolated from human feces.</title>
        <authorList>
            <person name="Belkhou C."/>
            <person name="Raes J."/>
        </authorList>
    </citation>
    <scope>NUCLEOTIDE SEQUENCE [LARGE SCALE GENOMIC DNA]</scope>
    <source>
        <strain evidence="2 3">RCC2812</strain>
    </source>
</reference>
<dbReference type="Gene3D" id="2.60.40.1180">
    <property type="entry name" value="Golgi alpha-mannosidase II"/>
    <property type="match status" value="1"/>
</dbReference>
<evidence type="ECO:0000313" key="3">
    <source>
        <dbReference type="Proteomes" id="UP000595224"/>
    </source>
</evidence>
<dbReference type="EMBL" id="CP064936">
    <property type="protein sequence ID" value="QQA01605.1"/>
    <property type="molecule type" value="Genomic_DNA"/>
</dbReference>
<keyword evidence="3" id="KW-1185">Reference proteome</keyword>
<gene>
    <name evidence="2" type="ORF">IWA51_03035</name>
</gene>
<sequence>MNRPNFHSRFVKIHGLDEKAAYSVSMYCDDGTSRSLENYAGSTLRNCGLRIERIWGDFRSCALHIQKI</sequence>
<protein>
    <submittedName>
        <fullName evidence="2">GH36 C-terminal domain-containing protein</fullName>
    </submittedName>
</protein>
<organism evidence="2 3">
    <name type="scientific">Treponema peruense</name>
    <dbReference type="NCBI Taxonomy" id="2787628"/>
    <lineage>
        <taxon>Bacteria</taxon>
        <taxon>Pseudomonadati</taxon>
        <taxon>Spirochaetota</taxon>
        <taxon>Spirochaetia</taxon>
        <taxon>Spirochaetales</taxon>
        <taxon>Treponemataceae</taxon>
        <taxon>Treponema</taxon>
    </lineage>
</organism>
<dbReference type="Pfam" id="PF16874">
    <property type="entry name" value="Glyco_hydro_36C"/>
    <property type="match status" value="1"/>
</dbReference>
<name>A0A7T3REG1_9SPIR</name>
<dbReference type="KEGG" id="tper:IWA51_03035"/>
<dbReference type="Proteomes" id="UP000595224">
    <property type="component" value="Chromosome"/>
</dbReference>
<dbReference type="InterPro" id="IPR031705">
    <property type="entry name" value="Glyco_hydro_36_C"/>
</dbReference>
<feature type="domain" description="Glycosyl hydrolase family 36 C-terminal" evidence="1">
    <location>
        <begin position="2"/>
        <end position="65"/>
    </location>
</feature>